<proteinExistence type="predicted"/>
<dbReference type="AlphaFoldDB" id="A0AAD0WJ73"/>
<feature type="region of interest" description="Disordered" evidence="1">
    <location>
        <begin position="1"/>
        <end position="41"/>
    </location>
</feature>
<reference evidence="2 3" key="1">
    <citation type="submission" date="2017-08" db="EMBL/GenBank/DDBJ databases">
        <title>Genome sequences of Ralstonia solanacearum Species Complex (RSSC) isolated from Potato bacterial wilts in Korea.</title>
        <authorList>
            <person name="Cho H."/>
            <person name="Song E.-S."/>
            <person name="Lee Y.K."/>
            <person name="Lee S."/>
            <person name="Lee S.-W."/>
            <person name="Jo A."/>
            <person name="Kim J.-G."/>
            <person name="Hwang I."/>
        </authorList>
    </citation>
    <scope>NUCLEOTIDE SEQUENCE [LARGE SCALE GENOMIC DNA]</scope>
    <source>
        <strain evidence="2 3">T98</strain>
        <plasmid evidence="2 3">unnamed</plasmid>
    </source>
</reference>
<sequence>MDACNARPRAEASYDSGTSGQAGDLGNRSVSQRHDVNVQGTGLRLAVDANRWMERRTIPGGMGRHRA</sequence>
<protein>
    <submittedName>
        <fullName evidence="2">Uncharacterized protein</fullName>
    </submittedName>
</protein>
<geneLocation type="plasmid" evidence="2 3">
    <name>unnamed</name>
</geneLocation>
<evidence type="ECO:0000256" key="1">
    <source>
        <dbReference type="SAM" id="MobiDB-lite"/>
    </source>
</evidence>
<keyword evidence="2" id="KW-0614">Plasmid</keyword>
<evidence type="ECO:0000313" key="2">
    <source>
        <dbReference type="EMBL" id="AXV84017.1"/>
    </source>
</evidence>
<dbReference type="Proteomes" id="UP000261758">
    <property type="component" value="Plasmid unnamed"/>
</dbReference>
<dbReference type="EMBL" id="CP022760">
    <property type="protein sequence ID" value="AXV84017.1"/>
    <property type="molecule type" value="Genomic_DNA"/>
</dbReference>
<name>A0AAD0WJ73_RALSL</name>
<gene>
    <name evidence="2" type="ORF">CJO77_20980</name>
</gene>
<organism evidence="2 3">
    <name type="scientific">Ralstonia solanacearum</name>
    <name type="common">Pseudomonas solanacearum</name>
    <dbReference type="NCBI Taxonomy" id="305"/>
    <lineage>
        <taxon>Bacteria</taxon>
        <taxon>Pseudomonadati</taxon>
        <taxon>Pseudomonadota</taxon>
        <taxon>Betaproteobacteria</taxon>
        <taxon>Burkholderiales</taxon>
        <taxon>Burkholderiaceae</taxon>
        <taxon>Ralstonia</taxon>
        <taxon>Ralstonia solanacearum species complex</taxon>
    </lineage>
</organism>
<accession>A0AAD0WJ73</accession>
<evidence type="ECO:0000313" key="3">
    <source>
        <dbReference type="Proteomes" id="UP000261758"/>
    </source>
</evidence>